<keyword evidence="2" id="KW-0964">Secreted</keyword>
<evidence type="ECO:0000313" key="11">
    <source>
        <dbReference type="Proteomes" id="UP000245876"/>
    </source>
</evidence>
<dbReference type="Pfam" id="PF00746">
    <property type="entry name" value="Gram_pos_anchor"/>
    <property type="match status" value="1"/>
</dbReference>
<keyword evidence="6" id="KW-0812">Transmembrane</keyword>
<comment type="caution">
    <text evidence="10">The sequence shown here is derived from an EMBL/GenBank/DDBJ whole genome shotgun (WGS) entry which is preliminary data.</text>
</comment>
<organism evidence="10 11">
    <name type="scientific">Bifidobacterium callitrichidarum</name>
    <dbReference type="NCBI Taxonomy" id="2052941"/>
    <lineage>
        <taxon>Bacteria</taxon>
        <taxon>Bacillati</taxon>
        <taxon>Actinomycetota</taxon>
        <taxon>Actinomycetes</taxon>
        <taxon>Bifidobacteriales</taxon>
        <taxon>Bifidobacteriaceae</taxon>
        <taxon>Bifidobacterium</taxon>
    </lineage>
</organism>
<accession>A0A2U2N5K5</accession>
<dbReference type="Proteomes" id="UP000245876">
    <property type="component" value="Unassembled WGS sequence"/>
</dbReference>
<evidence type="ECO:0000313" key="10">
    <source>
        <dbReference type="EMBL" id="PWG64420.1"/>
    </source>
</evidence>
<feature type="domain" description="SpaA-like prealbumin fold" evidence="9">
    <location>
        <begin position="362"/>
        <end position="449"/>
    </location>
</feature>
<evidence type="ECO:0000256" key="1">
    <source>
        <dbReference type="ARBA" id="ARBA00022512"/>
    </source>
</evidence>
<evidence type="ECO:0000256" key="7">
    <source>
        <dbReference type="SAM" id="SignalP"/>
    </source>
</evidence>
<evidence type="ECO:0000256" key="4">
    <source>
        <dbReference type="ARBA" id="ARBA00023088"/>
    </source>
</evidence>
<dbReference type="InterPro" id="IPR041033">
    <property type="entry name" value="SpaA_PFL_dom_1"/>
</dbReference>
<feature type="signal peptide" evidence="7">
    <location>
        <begin position="1"/>
        <end position="26"/>
    </location>
</feature>
<reference evidence="10 11" key="1">
    <citation type="journal article" date="2018" name="Int. J. Syst. Evol. Microbiol.">
        <title>Bifidobacterium callitrichidarum sp. nov. from the faeces of the emperor tamarin (Saguinus imperator).</title>
        <authorList>
            <person name="Modesto M."/>
            <person name="Michelini S."/>
            <person name="Sansosti M.C."/>
            <person name="De Filippo C."/>
            <person name="Cavalieri D."/>
            <person name="Qvirist L."/>
            <person name="Andlid T."/>
            <person name="Spiezio C."/>
            <person name="Sandri C."/>
            <person name="Pascarelli S."/>
            <person name="Sgorbati B."/>
            <person name="Mattarelli P."/>
        </authorList>
    </citation>
    <scope>NUCLEOTIDE SEQUENCE [LARGE SCALE GENOMIC DNA]</scope>
    <source>
        <strain evidence="10 11">TRI 5</strain>
    </source>
</reference>
<feature type="compositionally biased region" description="Basic and acidic residues" evidence="5">
    <location>
        <begin position="186"/>
        <end position="196"/>
    </location>
</feature>
<dbReference type="Pfam" id="PF17802">
    <property type="entry name" value="SpaA"/>
    <property type="match status" value="1"/>
</dbReference>
<feature type="domain" description="Gram-positive cocci surface proteins LPxTG" evidence="8">
    <location>
        <begin position="489"/>
        <end position="528"/>
    </location>
</feature>
<evidence type="ECO:0000259" key="8">
    <source>
        <dbReference type="Pfam" id="PF00746"/>
    </source>
</evidence>
<keyword evidence="11" id="KW-1185">Reference proteome</keyword>
<evidence type="ECO:0000256" key="5">
    <source>
        <dbReference type="SAM" id="MobiDB-lite"/>
    </source>
</evidence>
<feature type="chain" id="PRO_5039420523" evidence="7">
    <location>
        <begin position="27"/>
        <end position="530"/>
    </location>
</feature>
<dbReference type="GO" id="GO:0005975">
    <property type="term" value="P:carbohydrate metabolic process"/>
    <property type="evidence" value="ECO:0007669"/>
    <property type="project" value="UniProtKB-ARBA"/>
</dbReference>
<dbReference type="InterPro" id="IPR019931">
    <property type="entry name" value="LPXTG_anchor"/>
</dbReference>
<name>A0A2U2N5K5_9BIFI</name>
<proteinExistence type="predicted"/>
<keyword evidence="3 7" id="KW-0732">Signal</keyword>
<feature type="transmembrane region" description="Helical" evidence="6">
    <location>
        <begin position="506"/>
        <end position="524"/>
    </location>
</feature>
<keyword evidence="1" id="KW-0134">Cell wall</keyword>
<protein>
    <submittedName>
        <fullName evidence="10">Sortase</fullName>
    </submittedName>
</protein>
<keyword evidence="6" id="KW-1133">Transmembrane helix</keyword>
<evidence type="ECO:0000259" key="9">
    <source>
        <dbReference type="Pfam" id="PF17802"/>
    </source>
</evidence>
<evidence type="ECO:0000256" key="2">
    <source>
        <dbReference type="ARBA" id="ARBA00022525"/>
    </source>
</evidence>
<dbReference type="RefSeq" id="WP_109057510.1">
    <property type="nucleotide sequence ID" value="NZ_QFFM01000018.1"/>
</dbReference>
<dbReference type="Gene3D" id="2.60.40.740">
    <property type="match status" value="1"/>
</dbReference>
<feature type="region of interest" description="Disordered" evidence="5">
    <location>
        <begin position="182"/>
        <end position="208"/>
    </location>
</feature>
<sequence>MKKLGKALLGLIAAVAMLFTGLTVGAVPAMADGDEQIIPAAKTSYTITPPADNTHTYEVYQIFTGDVSKDKDGNKILSNVKWGQNGTNDGTAVAVGDSVPETVLDALKAVSKEGDQAKLDVIKKYVNLNSAPYDTVKTTKLSNVPAGYYLIKDKDGTVTGDDAYTLYIVQVVGDVTITPKSNVPTSEKKVMDKTDSNEDNSVTSTDKNDGKWTDSADYDFGDPVPFKLTGTVADNYDKYKVYKFTFHDTEAKGLKFQKDTVEVKVDGNTITTGYEVVDEGLTDQCTFEVRFADLKSIKSVKAGSVITVEYKSELTTDAKVGAEGNRNTMHLEFSNNPNDEQGGETGNTPPDTVIVFTYKTVFSKVSPEGTELTGAEFTLEKKVCTTTDGETACEYKAISDATKATSSVEGNKYTWTGLDAGDYQLVETKAPDGYNKPDKPIQFTITAEHKVLWNGDINDNALTSLNGSSTDGLVKNIKTTDGSVTADIENKGGSELPETGGIGTTILYVAGAACVIAAGVWFGLRRRNAR</sequence>
<dbReference type="InterPro" id="IPR013783">
    <property type="entry name" value="Ig-like_fold"/>
</dbReference>
<dbReference type="OrthoDB" id="3199332at2"/>
<keyword evidence="4" id="KW-0572">Peptidoglycan-anchor</keyword>
<gene>
    <name evidence="10" type="ORF">DF196_09050</name>
</gene>
<keyword evidence="6" id="KW-0472">Membrane</keyword>
<evidence type="ECO:0000256" key="6">
    <source>
        <dbReference type="SAM" id="Phobius"/>
    </source>
</evidence>
<dbReference type="AlphaFoldDB" id="A0A2U2N5K5"/>
<evidence type="ECO:0000256" key="3">
    <source>
        <dbReference type="ARBA" id="ARBA00022729"/>
    </source>
</evidence>
<dbReference type="Gene3D" id="2.60.40.10">
    <property type="entry name" value="Immunoglobulins"/>
    <property type="match status" value="1"/>
</dbReference>
<dbReference type="EMBL" id="QFFM01000018">
    <property type="protein sequence ID" value="PWG64420.1"/>
    <property type="molecule type" value="Genomic_DNA"/>
</dbReference>
<dbReference type="NCBIfam" id="TIGR01167">
    <property type="entry name" value="LPXTG_anchor"/>
    <property type="match status" value="1"/>
</dbReference>